<dbReference type="RefSeq" id="WP_128212426.1">
    <property type="nucleotide sequence ID" value="NZ_CP025746.1"/>
</dbReference>
<proteinExistence type="predicted"/>
<dbReference type="EMBL" id="CP025746">
    <property type="protein sequence ID" value="QAA31615.1"/>
    <property type="molecule type" value="Genomic_DNA"/>
</dbReference>
<evidence type="ECO:0000313" key="2">
    <source>
        <dbReference type="Proteomes" id="UP000286268"/>
    </source>
</evidence>
<dbReference type="Proteomes" id="UP000286268">
    <property type="component" value="Chromosome"/>
</dbReference>
<sequence length="430" mass="50713">MNSKKLYVINSNGEVFYITSKNSELELFNSNFHKTLHQNVKAFEVKYDTTSIFILFHTFASKLGLIKINLSQMNELNITWIEANNFSFENINCLSMEILDNLIHFFYSKANLNDTITYIYHGIVSNSCQIYELCKINCYKYVRQFYTAILDNKVIMLICEDNKESLYSLRIIDESFFAAIRYFNLPGAFSLNVITSEDQIELFYNKIVERDIFLFHKSINIIRDKFLFSEESLIKLKETVQKPLISFYKNKFYICWNRKDRVYITNSEDLRNWPATFSFDIKHNIPGVILINNTSMEVFTCFLCKRLSTKASINELPKVKEVPVKEVEVIKGMKKNDRLINYLLSTINTLSLKYIKLLHEKNFEIDNLKATLSENNKKFERKITSLMNFNNRTVRYYEGLIANLLNITLEKDSIIEDLQKLNNKNNEDFK</sequence>
<evidence type="ECO:0000313" key="1">
    <source>
        <dbReference type="EMBL" id="QAA31615.1"/>
    </source>
</evidence>
<name>A0A410DRF1_9CLOT</name>
<reference evidence="1 2" key="1">
    <citation type="submission" date="2018-01" db="EMBL/GenBank/DDBJ databases">
        <title>Genome Sequencing and Assembly of Anaerobacter polyendosporus strain CT4.</title>
        <authorList>
            <person name="Tachaapaikoon C."/>
            <person name="Sutheeworapong S."/>
            <person name="Jenjaroenpun P."/>
            <person name="Wongsurawat T."/>
            <person name="Nookeaw I."/>
            <person name="Cheawchanlertfa P."/>
            <person name="Kosugi A."/>
            <person name="Cheevadhanarak S."/>
            <person name="Ratanakhanokchai K."/>
        </authorList>
    </citation>
    <scope>NUCLEOTIDE SEQUENCE [LARGE SCALE GENOMIC DNA]</scope>
    <source>
        <strain evidence="1 2">CT4</strain>
    </source>
</reference>
<dbReference type="KEGG" id="cmah:C1I91_08135"/>
<keyword evidence="2" id="KW-1185">Reference proteome</keyword>
<accession>A0A410DRF1</accession>
<protein>
    <submittedName>
        <fullName evidence="1">Uncharacterized protein</fullName>
    </submittedName>
</protein>
<dbReference type="AlphaFoldDB" id="A0A410DRF1"/>
<gene>
    <name evidence="1" type="ORF">C1I91_08135</name>
</gene>
<organism evidence="1 2">
    <name type="scientific">Clostridium manihotivorum</name>
    <dbReference type="NCBI Taxonomy" id="2320868"/>
    <lineage>
        <taxon>Bacteria</taxon>
        <taxon>Bacillati</taxon>
        <taxon>Bacillota</taxon>
        <taxon>Clostridia</taxon>
        <taxon>Eubacteriales</taxon>
        <taxon>Clostridiaceae</taxon>
        <taxon>Clostridium</taxon>
    </lineage>
</organism>
<dbReference type="OrthoDB" id="10020018at2"/>